<dbReference type="Proteomes" id="UP000018936">
    <property type="component" value="Unassembled WGS sequence"/>
</dbReference>
<gene>
    <name evidence="2" type="primary">ZC3H18</name>
    <name evidence="2" type="ORF">L345_15290</name>
</gene>
<feature type="compositionally biased region" description="Basic residues" evidence="1">
    <location>
        <begin position="67"/>
        <end position="94"/>
    </location>
</feature>
<feature type="compositionally biased region" description="Basic and acidic residues" evidence="1">
    <location>
        <begin position="40"/>
        <end position="66"/>
    </location>
</feature>
<feature type="non-terminal residue" evidence="2">
    <location>
        <position position="1"/>
    </location>
</feature>
<protein>
    <submittedName>
        <fullName evidence="2">Zinc finger CCCH domain-containing protein 18</fullName>
    </submittedName>
</protein>
<evidence type="ECO:0000313" key="2">
    <source>
        <dbReference type="EMBL" id="ETE58982.1"/>
    </source>
</evidence>
<organism evidence="2 3">
    <name type="scientific">Ophiophagus hannah</name>
    <name type="common">King cobra</name>
    <name type="synonym">Naja hannah</name>
    <dbReference type="NCBI Taxonomy" id="8665"/>
    <lineage>
        <taxon>Eukaryota</taxon>
        <taxon>Metazoa</taxon>
        <taxon>Chordata</taxon>
        <taxon>Craniata</taxon>
        <taxon>Vertebrata</taxon>
        <taxon>Euteleostomi</taxon>
        <taxon>Lepidosauria</taxon>
        <taxon>Squamata</taxon>
        <taxon>Bifurcata</taxon>
        <taxon>Unidentata</taxon>
        <taxon>Episquamata</taxon>
        <taxon>Toxicofera</taxon>
        <taxon>Serpentes</taxon>
        <taxon>Colubroidea</taxon>
        <taxon>Elapidae</taxon>
        <taxon>Elapinae</taxon>
        <taxon>Ophiophagus</taxon>
    </lineage>
</organism>
<feature type="compositionally biased region" description="Polar residues" evidence="1">
    <location>
        <begin position="133"/>
        <end position="148"/>
    </location>
</feature>
<accession>V8NBQ3</accession>
<dbReference type="AlphaFoldDB" id="V8NBQ3"/>
<proteinExistence type="predicted"/>
<feature type="compositionally biased region" description="Low complexity" evidence="1">
    <location>
        <begin position="156"/>
        <end position="168"/>
    </location>
</feature>
<sequence>MSSWPHPPKRPLLKNLKPTPGRDPLLRPSDKQSGVRWVAYKKEGREGGREGGRQKGKEEKRKEGRKEGRRGRKERRKERIKERNRKKERKKRGRKEKERARKERKEREEGRNELPSSFHFFGKSGFVCPQNPCARTSTGSLSIQFNQNRAERDPWRSSSPAPCSSRRP</sequence>
<evidence type="ECO:0000313" key="3">
    <source>
        <dbReference type="Proteomes" id="UP000018936"/>
    </source>
</evidence>
<name>V8NBQ3_OPHHA</name>
<feature type="compositionally biased region" description="Basic and acidic residues" evidence="1">
    <location>
        <begin position="95"/>
        <end position="112"/>
    </location>
</feature>
<reference evidence="2 3" key="1">
    <citation type="journal article" date="2013" name="Proc. Natl. Acad. Sci. U.S.A.">
        <title>The king cobra genome reveals dynamic gene evolution and adaptation in the snake venom system.</title>
        <authorList>
            <person name="Vonk F.J."/>
            <person name="Casewell N.R."/>
            <person name="Henkel C.V."/>
            <person name="Heimberg A.M."/>
            <person name="Jansen H.J."/>
            <person name="McCleary R.J."/>
            <person name="Kerkkamp H.M."/>
            <person name="Vos R.A."/>
            <person name="Guerreiro I."/>
            <person name="Calvete J.J."/>
            <person name="Wuster W."/>
            <person name="Woods A.E."/>
            <person name="Logan J.M."/>
            <person name="Harrison R.A."/>
            <person name="Castoe T.A."/>
            <person name="de Koning A.P."/>
            <person name="Pollock D.D."/>
            <person name="Yandell M."/>
            <person name="Calderon D."/>
            <person name="Renjifo C."/>
            <person name="Currier R.B."/>
            <person name="Salgado D."/>
            <person name="Pla D."/>
            <person name="Sanz L."/>
            <person name="Hyder A.S."/>
            <person name="Ribeiro J.M."/>
            <person name="Arntzen J.W."/>
            <person name="van den Thillart G.E."/>
            <person name="Boetzer M."/>
            <person name="Pirovano W."/>
            <person name="Dirks R.P."/>
            <person name="Spaink H.P."/>
            <person name="Duboule D."/>
            <person name="McGlinn E."/>
            <person name="Kini R.M."/>
            <person name="Richardson M.K."/>
        </authorList>
    </citation>
    <scope>NUCLEOTIDE SEQUENCE</scope>
    <source>
        <tissue evidence="2">Blood</tissue>
    </source>
</reference>
<dbReference type="EMBL" id="AZIM01006024">
    <property type="protein sequence ID" value="ETE58982.1"/>
    <property type="molecule type" value="Genomic_DNA"/>
</dbReference>
<comment type="caution">
    <text evidence="2">The sequence shown here is derived from an EMBL/GenBank/DDBJ whole genome shotgun (WGS) entry which is preliminary data.</text>
</comment>
<evidence type="ECO:0000256" key="1">
    <source>
        <dbReference type="SAM" id="MobiDB-lite"/>
    </source>
</evidence>
<keyword evidence="3" id="KW-1185">Reference proteome</keyword>
<feature type="region of interest" description="Disordered" evidence="1">
    <location>
        <begin position="1"/>
        <end position="168"/>
    </location>
</feature>